<keyword evidence="2 8" id="KW-0813">Transport</keyword>
<sequence>MAFSEGFEDKLLDIAAWVDENKYLNSIKDAFTVFMPFVIVGSFGSLLNSLIASKTTGLAQFLPAAAQLGPAFSALNFCCLSFMTIPILYLIAHNIGKHNGADPVVTGIACIAAYISMVPTTFTADLSKLLAEGQTLVDGTTSATGLAAMGNTIFGAQGLFVGMLTAVLVAELFDWLCTIDAIKIKMPPTVPAGITKSFNVMIPVALTLLVTCIFGQLVKLVTGQYINELIYLILQAPMEGLFQTMPGILVAVALSQVFWFLGIHGGLVVSPVRNAIWATAIAANTAALAVGAAPDRIFTQGFWMCFIVPGGAGMTLCLLFATLLFSRREDHRGVAKLALVPGIMGISEPVVFGYPLVLNPTFAIPFIFNSSISAAIAMVAINIGFLPCNTFDVPFGVPVILNAFLSFGWQGVVIQLITFAVCTLVWMPFVLIANKQAREEAKVEAAA</sequence>
<evidence type="ECO:0000256" key="9">
    <source>
        <dbReference type="SAM" id="Phobius"/>
    </source>
</evidence>
<proteinExistence type="predicted"/>
<dbReference type="PANTHER" id="PTHR33989">
    <property type="match status" value="1"/>
</dbReference>
<evidence type="ECO:0000256" key="4">
    <source>
        <dbReference type="ARBA" id="ARBA00022597"/>
    </source>
</evidence>
<feature type="transmembrane region" description="Helical" evidence="9">
    <location>
        <begin position="362"/>
        <end position="383"/>
    </location>
</feature>
<feature type="transmembrane region" description="Helical" evidence="9">
    <location>
        <begin position="30"/>
        <end position="51"/>
    </location>
</feature>
<dbReference type="PANTHER" id="PTHR33989:SF4">
    <property type="entry name" value="PTS SYSTEM N,N'-DIACETYLCHITOBIOSE-SPECIFIC EIIC COMPONENT"/>
    <property type="match status" value="1"/>
</dbReference>
<evidence type="ECO:0000313" key="12">
    <source>
        <dbReference type="Proteomes" id="UP000016638"/>
    </source>
</evidence>
<keyword evidence="12" id="KW-1185">Reference proteome</keyword>
<dbReference type="PATRIC" id="fig|1125712.3.peg.822"/>
<dbReference type="NCBIfam" id="TIGR00410">
    <property type="entry name" value="lacE"/>
    <property type="match status" value="1"/>
</dbReference>
<keyword evidence="6 9" id="KW-1133">Transmembrane helix</keyword>
<accession>U2TT92</accession>
<gene>
    <name evidence="11" type="ORF">HMPREF1316_1885</name>
</gene>
<dbReference type="PIRSF" id="PIRSF006351">
    <property type="entry name" value="PTS_EIIC-Cellobiose"/>
    <property type="match status" value="1"/>
</dbReference>
<dbReference type="PROSITE" id="PS51105">
    <property type="entry name" value="PTS_EIIC_TYPE_3"/>
    <property type="match status" value="1"/>
</dbReference>
<keyword evidence="3 8" id="KW-1003">Cell membrane</keyword>
<dbReference type="InterPro" id="IPR003352">
    <property type="entry name" value="PTS_EIIC"/>
</dbReference>
<evidence type="ECO:0000256" key="2">
    <source>
        <dbReference type="ARBA" id="ARBA00022448"/>
    </source>
</evidence>
<dbReference type="GO" id="GO:0005886">
    <property type="term" value="C:plasma membrane"/>
    <property type="evidence" value="ECO:0007669"/>
    <property type="project" value="UniProtKB-SubCell"/>
</dbReference>
<feature type="transmembrane region" description="Helical" evidence="9">
    <location>
        <begin position="241"/>
        <end position="263"/>
    </location>
</feature>
<keyword evidence="7 8" id="KW-0472">Membrane</keyword>
<feature type="transmembrane region" description="Helical" evidence="9">
    <location>
        <begin position="104"/>
        <end position="122"/>
    </location>
</feature>
<dbReference type="InterPro" id="IPR004501">
    <property type="entry name" value="PTS_EIIC_3"/>
</dbReference>
<dbReference type="GO" id="GO:0009401">
    <property type="term" value="P:phosphoenolpyruvate-dependent sugar phosphotransferase system"/>
    <property type="evidence" value="ECO:0007669"/>
    <property type="project" value="InterPro"/>
</dbReference>
<dbReference type="GO" id="GO:0008982">
    <property type="term" value="F:protein-N(PI)-phosphohistidine-sugar phosphotransferase activity"/>
    <property type="evidence" value="ECO:0007669"/>
    <property type="project" value="UniProtKB-UniRule"/>
</dbReference>
<evidence type="ECO:0000256" key="3">
    <source>
        <dbReference type="ARBA" id="ARBA00022475"/>
    </source>
</evidence>
<dbReference type="InterPro" id="IPR004796">
    <property type="entry name" value="PTS_IIC_cello"/>
</dbReference>
<evidence type="ECO:0000256" key="7">
    <source>
        <dbReference type="ARBA" id="ARBA00023136"/>
    </source>
</evidence>
<keyword evidence="11" id="KW-0808">Transferase</keyword>
<dbReference type="InterPro" id="IPR051088">
    <property type="entry name" value="PTS_Sugar-EIIC/EIIB"/>
</dbReference>
<comment type="subcellular location">
    <subcellularLocation>
        <location evidence="1">Cell membrane</location>
        <topology evidence="1">Multi-pass membrane protein</topology>
    </subcellularLocation>
</comment>
<feature type="transmembrane region" description="Helical" evidence="9">
    <location>
        <begin position="275"/>
        <end position="294"/>
    </location>
</feature>
<feature type="transmembrane region" description="Helical" evidence="9">
    <location>
        <begin position="154"/>
        <end position="177"/>
    </location>
</feature>
<dbReference type="AlphaFoldDB" id="U2TT92"/>
<dbReference type="GO" id="GO:1901264">
    <property type="term" value="P:carbohydrate derivative transport"/>
    <property type="evidence" value="ECO:0007669"/>
    <property type="project" value="TreeGrafter"/>
</dbReference>
<dbReference type="Proteomes" id="UP000016638">
    <property type="component" value="Unassembled WGS sequence"/>
</dbReference>
<evidence type="ECO:0000313" key="11">
    <source>
        <dbReference type="EMBL" id="ERL09288.1"/>
    </source>
</evidence>
<comment type="caution">
    <text evidence="11">The sequence shown here is derived from an EMBL/GenBank/DDBJ whole genome shotgun (WGS) entry which is preliminary data.</text>
</comment>
<keyword evidence="4 8" id="KW-0762">Sugar transport</keyword>
<keyword evidence="5 9" id="KW-0812">Transmembrane</keyword>
<dbReference type="Pfam" id="PF02378">
    <property type="entry name" value="PTS_EIIC"/>
    <property type="match status" value="1"/>
</dbReference>
<feature type="transmembrane region" description="Helical" evidence="9">
    <location>
        <begin position="300"/>
        <end position="325"/>
    </location>
</feature>
<feature type="transmembrane region" description="Helical" evidence="9">
    <location>
        <begin position="337"/>
        <end position="356"/>
    </location>
</feature>
<dbReference type="OrthoDB" id="3169536at2"/>
<feature type="transmembrane region" description="Helical" evidence="9">
    <location>
        <begin position="390"/>
        <end position="407"/>
    </location>
</feature>
<dbReference type="eggNOG" id="COG1455">
    <property type="taxonomic scope" value="Bacteria"/>
</dbReference>
<organism evidence="11 12">
    <name type="scientific">Olsenella profusa F0195</name>
    <dbReference type="NCBI Taxonomy" id="1125712"/>
    <lineage>
        <taxon>Bacteria</taxon>
        <taxon>Bacillati</taxon>
        <taxon>Actinomycetota</taxon>
        <taxon>Coriobacteriia</taxon>
        <taxon>Coriobacteriales</taxon>
        <taxon>Atopobiaceae</taxon>
        <taxon>Olsenella</taxon>
    </lineage>
</organism>
<feature type="transmembrane region" description="Helical" evidence="9">
    <location>
        <begin position="413"/>
        <end position="433"/>
    </location>
</feature>
<evidence type="ECO:0000256" key="5">
    <source>
        <dbReference type="ARBA" id="ARBA00022692"/>
    </source>
</evidence>
<feature type="transmembrane region" description="Helical" evidence="9">
    <location>
        <begin position="71"/>
        <end position="92"/>
    </location>
</feature>
<name>U2TT92_9ACTN</name>
<dbReference type="EMBL" id="AWEZ01000030">
    <property type="protein sequence ID" value="ERL09288.1"/>
    <property type="molecule type" value="Genomic_DNA"/>
</dbReference>
<protein>
    <recommendedName>
        <fullName evidence="8">Permease IIC component</fullName>
    </recommendedName>
</protein>
<feature type="domain" description="PTS EIIC type-3" evidence="10">
    <location>
        <begin position="7"/>
        <end position="429"/>
    </location>
</feature>
<feature type="transmembrane region" description="Helical" evidence="9">
    <location>
        <begin position="198"/>
        <end position="221"/>
    </location>
</feature>
<evidence type="ECO:0000256" key="1">
    <source>
        <dbReference type="ARBA" id="ARBA00004651"/>
    </source>
</evidence>
<dbReference type="RefSeq" id="WP_021725645.1">
    <property type="nucleotide sequence ID" value="NZ_AWEZ01000030.1"/>
</dbReference>
<evidence type="ECO:0000256" key="8">
    <source>
        <dbReference type="PIRNR" id="PIRNR006351"/>
    </source>
</evidence>
<reference evidence="11 12" key="1">
    <citation type="submission" date="2013-08" db="EMBL/GenBank/DDBJ databases">
        <authorList>
            <person name="Durkin A.S."/>
            <person name="Haft D.R."/>
            <person name="McCorrison J."/>
            <person name="Torralba M."/>
            <person name="Gillis M."/>
            <person name="Haft D.H."/>
            <person name="Methe B."/>
            <person name="Sutton G."/>
            <person name="Nelson K.E."/>
        </authorList>
    </citation>
    <scope>NUCLEOTIDE SEQUENCE [LARGE SCALE GENOMIC DNA]</scope>
    <source>
        <strain evidence="11 12">F0195</strain>
    </source>
</reference>
<evidence type="ECO:0000256" key="6">
    <source>
        <dbReference type="ARBA" id="ARBA00022989"/>
    </source>
</evidence>
<evidence type="ECO:0000259" key="10">
    <source>
        <dbReference type="PROSITE" id="PS51105"/>
    </source>
</evidence>
<comment type="function">
    <text evidence="8">The phosphoenolpyruvate-dependent sugar phosphotransferase system (PTS), a major carbohydrate active -transport system, catalyzes the phosphorylation of incoming sugar substrates concomitant with their translocation across the cell membrane.</text>
</comment>
<dbReference type="STRING" id="1125712.HMPREF1316_1885"/>